<evidence type="ECO:0000313" key="3">
    <source>
        <dbReference type="Proteomes" id="UP001497444"/>
    </source>
</evidence>
<gene>
    <name evidence="2" type="ORF">CSSPJE1EN1_LOCUS26861</name>
</gene>
<protein>
    <submittedName>
        <fullName evidence="2">Uncharacterized protein</fullName>
    </submittedName>
</protein>
<feature type="region of interest" description="Disordered" evidence="1">
    <location>
        <begin position="35"/>
        <end position="112"/>
    </location>
</feature>
<reference evidence="2" key="1">
    <citation type="submission" date="2024-02" db="EMBL/GenBank/DDBJ databases">
        <authorList>
            <consortium name="ELIXIR-Norway"/>
            <consortium name="Elixir Norway"/>
        </authorList>
    </citation>
    <scope>NUCLEOTIDE SEQUENCE</scope>
</reference>
<evidence type="ECO:0000256" key="1">
    <source>
        <dbReference type="SAM" id="MobiDB-lite"/>
    </source>
</evidence>
<feature type="compositionally biased region" description="Acidic residues" evidence="1">
    <location>
        <begin position="40"/>
        <end position="58"/>
    </location>
</feature>
<sequence>MNQQQVKKPSKSVETVKVEEEGVVKLQDPVIPVEDRLIDEAEDDAEDEEIPLVIDDEQSNANEGDTNEELLLESEDPDENTDEDDQIAIKDVDGGGGSGGADIADDGAYDSD</sequence>
<dbReference type="Proteomes" id="UP001497444">
    <property type="component" value="Unassembled WGS sequence"/>
</dbReference>
<keyword evidence="3" id="KW-1185">Reference proteome</keyword>
<feature type="compositionally biased region" description="Acidic residues" evidence="1">
    <location>
        <begin position="103"/>
        <end position="112"/>
    </location>
</feature>
<proteinExistence type="predicted"/>
<evidence type="ECO:0000313" key="2">
    <source>
        <dbReference type="EMBL" id="CAK9251483.1"/>
    </source>
</evidence>
<organism evidence="2 3">
    <name type="scientific">Sphagnum jensenii</name>
    <dbReference type="NCBI Taxonomy" id="128206"/>
    <lineage>
        <taxon>Eukaryota</taxon>
        <taxon>Viridiplantae</taxon>
        <taxon>Streptophyta</taxon>
        <taxon>Embryophyta</taxon>
        <taxon>Bryophyta</taxon>
        <taxon>Sphagnophytina</taxon>
        <taxon>Sphagnopsida</taxon>
        <taxon>Sphagnales</taxon>
        <taxon>Sphagnaceae</taxon>
        <taxon>Sphagnum</taxon>
    </lineage>
</organism>
<feature type="compositionally biased region" description="Acidic residues" evidence="1">
    <location>
        <begin position="65"/>
        <end position="86"/>
    </location>
</feature>
<comment type="caution">
    <text evidence="2">The sequence shown here is derived from an EMBL/GenBank/DDBJ whole genome shotgun (WGS) entry which is preliminary data.</text>
</comment>
<accession>A0ABP0VAL9</accession>
<dbReference type="EMBL" id="CAXAQS010000394">
    <property type="protein sequence ID" value="CAK9251483.1"/>
    <property type="molecule type" value="Genomic_DNA"/>
</dbReference>
<name>A0ABP0VAL9_9BRYO</name>